<proteinExistence type="predicted"/>
<protein>
    <recommendedName>
        <fullName evidence="3">Glycosyl hydrolase family 32 N-terminal domain-containing protein</fullName>
    </recommendedName>
</protein>
<accession>A0AAE6C7Z0</accession>
<dbReference type="PANTHER" id="PTHR35279">
    <property type="match status" value="1"/>
</dbReference>
<organism evidence="1 2">
    <name type="scientific">Bradyrhizobium guangzhouense</name>
    <dbReference type="NCBI Taxonomy" id="1325095"/>
    <lineage>
        <taxon>Bacteria</taxon>
        <taxon>Pseudomonadati</taxon>
        <taxon>Pseudomonadota</taxon>
        <taxon>Alphaproteobacteria</taxon>
        <taxon>Hyphomicrobiales</taxon>
        <taxon>Nitrobacteraceae</taxon>
        <taxon>Bradyrhizobium</taxon>
    </lineage>
</organism>
<gene>
    <name evidence="1" type="ORF">XH91_11455</name>
</gene>
<evidence type="ECO:0000313" key="1">
    <source>
        <dbReference type="EMBL" id="QAU45910.1"/>
    </source>
</evidence>
<evidence type="ECO:0000313" key="2">
    <source>
        <dbReference type="Proteomes" id="UP000288972"/>
    </source>
</evidence>
<dbReference type="AlphaFoldDB" id="A0AAE6C7Z0"/>
<dbReference type="InterPro" id="IPR023296">
    <property type="entry name" value="Glyco_hydro_beta-prop_sf"/>
</dbReference>
<reference evidence="1 2" key="1">
    <citation type="submission" date="2018-06" db="EMBL/GenBank/DDBJ databases">
        <title>Comparative genomics of rhizobia nodulating Arachis hypogaea in China.</title>
        <authorList>
            <person name="Li Y."/>
        </authorList>
    </citation>
    <scope>NUCLEOTIDE SEQUENCE [LARGE SCALE GENOMIC DNA]</scope>
    <source>
        <strain evidence="1 2">CCBAU 51670</strain>
    </source>
</reference>
<evidence type="ECO:0008006" key="3">
    <source>
        <dbReference type="Google" id="ProtNLM"/>
    </source>
</evidence>
<dbReference type="Proteomes" id="UP000288972">
    <property type="component" value="Chromosome"/>
</dbReference>
<dbReference type="PANTHER" id="PTHR35279:SF1">
    <property type="entry name" value="ARABINANASE_LEVANSUCRASE_INVERTASE"/>
    <property type="match status" value="1"/>
</dbReference>
<dbReference type="EMBL" id="CP030053">
    <property type="protein sequence ID" value="QAU45910.1"/>
    <property type="molecule type" value="Genomic_DNA"/>
</dbReference>
<sequence>MSWRRLGLVYVPDGTLSWARSHAALATPLHLVGDTFRVFFSSRDADKRSYVGWVDVEICERPRVLDVERGAVLAPGPDGTFDDSGIGIGSIVATDGELLIYYMGWNLGTRSPWRNAIGLARSSSKGGPFTRFSPGPILDRSPEDPYTLSYPCVLRLGPQDWRMWYGSNLAAAVGNADMQHAIKQARSTDGIRWTRDGRTVVGFADETEYALARPSVIKVGSALLMCFACRGPHYRIGAAASQDDGTKWTRIDSTMGLDASDSGWDSEMACYPALFWHAERLWMAYSGNGYGATGFGLAVWDGPLSLPI</sequence>
<name>A0AAE6C7Z0_9BRAD</name>
<dbReference type="SUPFAM" id="SSF75005">
    <property type="entry name" value="Arabinanase/levansucrase/invertase"/>
    <property type="match status" value="1"/>
</dbReference>
<dbReference type="KEGG" id="bgz:XH91_11455"/>
<dbReference type="Gene3D" id="2.115.10.20">
    <property type="entry name" value="Glycosyl hydrolase domain, family 43"/>
    <property type="match status" value="2"/>
</dbReference>